<keyword evidence="1" id="KW-0812">Transmembrane</keyword>
<dbReference type="RefSeq" id="WP_267988840.1">
    <property type="nucleotide sequence ID" value="NZ_JAPJZI010000001.1"/>
</dbReference>
<keyword evidence="1" id="KW-1133">Transmembrane helix</keyword>
<dbReference type="AlphaFoldDB" id="A0A9X3UE10"/>
<proteinExistence type="predicted"/>
<reference evidence="2" key="1">
    <citation type="submission" date="2022-11" db="EMBL/GenBank/DDBJ databases">
        <title>Draft genome sequence of Hoeflea poritis E7-10 and Hoeflea prorocentri PM5-8, separated from scleractinian coral Porites lutea and marine dinoflagellate.</title>
        <authorList>
            <person name="Zhang G."/>
            <person name="Wei Q."/>
            <person name="Cai L."/>
        </authorList>
    </citation>
    <scope>NUCLEOTIDE SEQUENCE</scope>
    <source>
        <strain evidence="2">PM5-8</strain>
    </source>
</reference>
<feature type="transmembrane region" description="Helical" evidence="1">
    <location>
        <begin position="21"/>
        <end position="40"/>
    </location>
</feature>
<dbReference type="EMBL" id="JAPJZI010000001">
    <property type="protein sequence ID" value="MDA5397377.1"/>
    <property type="molecule type" value="Genomic_DNA"/>
</dbReference>
<organism evidence="2 3">
    <name type="scientific">Hoeflea prorocentri</name>
    <dbReference type="NCBI Taxonomy" id="1922333"/>
    <lineage>
        <taxon>Bacteria</taxon>
        <taxon>Pseudomonadati</taxon>
        <taxon>Pseudomonadota</taxon>
        <taxon>Alphaproteobacteria</taxon>
        <taxon>Hyphomicrobiales</taxon>
        <taxon>Rhizobiaceae</taxon>
        <taxon>Hoeflea</taxon>
    </lineage>
</organism>
<protein>
    <submittedName>
        <fullName evidence="2">Uncharacterized protein</fullName>
    </submittedName>
</protein>
<evidence type="ECO:0000256" key="1">
    <source>
        <dbReference type="SAM" id="Phobius"/>
    </source>
</evidence>
<keyword evidence="1" id="KW-0472">Membrane</keyword>
<sequence>MELDGNYLDASKQAQDARKRVKLTVLAIAACAILFTNLVAEGKPVDDGPQIENCIHEVETCTLRASADLFEAGA</sequence>
<comment type="caution">
    <text evidence="2">The sequence shown here is derived from an EMBL/GenBank/DDBJ whole genome shotgun (WGS) entry which is preliminary data.</text>
</comment>
<accession>A0A9X3UE10</accession>
<evidence type="ECO:0000313" key="2">
    <source>
        <dbReference type="EMBL" id="MDA5397377.1"/>
    </source>
</evidence>
<name>A0A9X3UE10_9HYPH</name>
<evidence type="ECO:0000313" key="3">
    <source>
        <dbReference type="Proteomes" id="UP001151234"/>
    </source>
</evidence>
<keyword evidence="3" id="KW-1185">Reference proteome</keyword>
<dbReference type="Proteomes" id="UP001151234">
    <property type="component" value="Unassembled WGS sequence"/>
</dbReference>
<gene>
    <name evidence="2" type="ORF">OQ273_02220</name>
</gene>